<evidence type="ECO:0000256" key="1">
    <source>
        <dbReference type="SAM" id="SignalP"/>
    </source>
</evidence>
<dbReference type="STRING" id="683125.SAMN05660206_10898"/>
<name>A0A1I6UAQ6_9SPHI</name>
<keyword evidence="1" id="KW-0732">Signal</keyword>
<dbReference type="AlphaFoldDB" id="A0A1I6UAQ6"/>
<feature type="chain" id="PRO_5011448152" description="MlpB protein" evidence="1">
    <location>
        <begin position="25"/>
        <end position="140"/>
    </location>
</feature>
<organism evidence="2 3">
    <name type="scientific">Sphingobacterium wenxiniae</name>
    <dbReference type="NCBI Taxonomy" id="683125"/>
    <lineage>
        <taxon>Bacteria</taxon>
        <taxon>Pseudomonadati</taxon>
        <taxon>Bacteroidota</taxon>
        <taxon>Sphingobacteriia</taxon>
        <taxon>Sphingobacteriales</taxon>
        <taxon>Sphingobacteriaceae</taxon>
        <taxon>Sphingobacterium</taxon>
    </lineage>
</organism>
<reference evidence="2 3" key="1">
    <citation type="submission" date="2016-10" db="EMBL/GenBank/DDBJ databases">
        <authorList>
            <person name="de Groot N.N."/>
        </authorList>
    </citation>
    <scope>NUCLEOTIDE SEQUENCE [LARGE SCALE GENOMIC DNA]</scope>
    <source>
        <strain evidence="2 3">DSM 22789</strain>
    </source>
</reference>
<dbReference type="RefSeq" id="WP_093366310.1">
    <property type="nucleotide sequence ID" value="NZ_FOZZ01000008.1"/>
</dbReference>
<dbReference type="PROSITE" id="PS51257">
    <property type="entry name" value="PROKAR_LIPOPROTEIN"/>
    <property type="match status" value="1"/>
</dbReference>
<evidence type="ECO:0008006" key="4">
    <source>
        <dbReference type="Google" id="ProtNLM"/>
    </source>
</evidence>
<feature type="signal peptide" evidence="1">
    <location>
        <begin position="1"/>
        <end position="24"/>
    </location>
</feature>
<dbReference type="Proteomes" id="UP000198785">
    <property type="component" value="Unassembled WGS sequence"/>
</dbReference>
<accession>A0A1I6UAQ6</accession>
<dbReference type="EMBL" id="FOZZ01000008">
    <property type="protein sequence ID" value="SFS98599.1"/>
    <property type="molecule type" value="Genomic_DNA"/>
</dbReference>
<evidence type="ECO:0000313" key="3">
    <source>
        <dbReference type="Proteomes" id="UP000198785"/>
    </source>
</evidence>
<protein>
    <recommendedName>
        <fullName evidence="4">MlpB protein</fullName>
    </recommendedName>
</protein>
<gene>
    <name evidence="2" type="ORF">SAMN05660206_10898</name>
</gene>
<dbReference type="OrthoDB" id="1122197at2"/>
<sequence length="140" mass="15737">MKMKLKLVSIVAIATVLFIGCNQKNNETNSDNQTSSVVKNNTPTKGDHVPSNLVCMVNDAYMGKQQLEVPFEGKMYYGCCKMCQERIPKDGTVRYAIDPHTLEKVDKATAYIVLIGDNGEVAYFENETNYQNFKQANQKN</sequence>
<keyword evidence="3" id="KW-1185">Reference proteome</keyword>
<proteinExistence type="predicted"/>
<evidence type="ECO:0000313" key="2">
    <source>
        <dbReference type="EMBL" id="SFS98599.1"/>
    </source>
</evidence>